<evidence type="ECO:0000313" key="1">
    <source>
        <dbReference type="EMBL" id="KPC27710.1"/>
    </source>
</evidence>
<proteinExistence type="predicted"/>
<evidence type="ECO:0000313" key="2">
    <source>
        <dbReference type="Proteomes" id="UP000037891"/>
    </source>
</evidence>
<dbReference type="PATRIC" id="fig|81035.3.peg.250"/>
<accession>A0A0N0GE91</accession>
<dbReference type="EMBL" id="LGLN01000067">
    <property type="protein sequence ID" value="KPC27710.1"/>
    <property type="molecule type" value="Genomic_DNA"/>
</dbReference>
<dbReference type="Proteomes" id="UP000037891">
    <property type="component" value="Unassembled WGS sequence"/>
</dbReference>
<protein>
    <submittedName>
        <fullName evidence="1">Uncharacterized protein</fullName>
    </submittedName>
</protein>
<dbReference type="RefSeq" id="WP_054086936.1">
    <property type="nucleotide sequence ID" value="NZ_LGLN01000067.1"/>
</dbReference>
<dbReference type="AlphaFoldDB" id="A0A0N0GE91"/>
<name>A0A0N0GE91_PSESX</name>
<comment type="caution">
    <text evidence="1">The sequence shown here is derived from an EMBL/GenBank/DDBJ whole genome shotgun (WGS) entry which is preliminary data.</text>
</comment>
<gene>
    <name evidence="1" type="ORF">ABJ99_0207</name>
</gene>
<organism evidence="1 2">
    <name type="scientific">Pseudomonas syringae pv. cilantro</name>
    <dbReference type="NCBI Taxonomy" id="81035"/>
    <lineage>
        <taxon>Bacteria</taxon>
        <taxon>Pseudomonadati</taxon>
        <taxon>Pseudomonadota</taxon>
        <taxon>Gammaproteobacteria</taxon>
        <taxon>Pseudomonadales</taxon>
        <taxon>Pseudomonadaceae</taxon>
        <taxon>Pseudomonas</taxon>
        <taxon>Pseudomonas syringae</taxon>
    </lineage>
</organism>
<reference evidence="1 2" key="2">
    <citation type="submission" date="2015-10" db="EMBL/GenBank/DDBJ databases">
        <title>Comparative genomics and high-throughput reverse genetic screens identify a new phytobacterial MAMP and an Arabidopsis receptor required for immune elicitation.</title>
        <authorList>
            <person name="Mott G.A."/>
            <person name="Thakur S."/>
            <person name="Wang P.W."/>
            <person name="Desveaux D."/>
            <person name="Guttman D.S."/>
        </authorList>
    </citation>
    <scope>NUCLEOTIDE SEQUENCE [LARGE SCALE GENOMIC DNA]</scope>
    <source>
        <strain evidence="1 2">0788_9</strain>
    </source>
</reference>
<sequence length="190" mass="21611">MKTRAKIEAFISGAAIFDPLVLSRFAAQFCPGVDDLFTFFIAEREVGRLAVQSGVVLPMYEIPEEHYLFRLRGVGDRPLVEHSDRVFLHSGIPLRVESGLLIVADLYALMDWDPEFFLNFREQRHRGLGNADYLDVSQGLYSISIAGFDESNGECPRLIYELAIDPVDTLPVLHEFAHFDDWDFAIKRSL</sequence>
<reference evidence="1 2" key="1">
    <citation type="submission" date="2015-07" db="EMBL/GenBank/DDBJ databases">
        <authorList>
            <person name="Noorani M."/>
        </authorList>
    </citation>
    <scope>NUCLEOTIDE SEQUENCE [LARGE SCALE GENOMIC DNA]</scope>
    <source>
        <strain evidence="1 2">0788_9</strain>
    </source>
</reference>